<evidence type="ECO:0000313" key="3">
    <source>
        <dbReference type="Proteomes" id="UP000004995"/>
    </source>
</evidence>
<keyword evidence="3" id="KW-1185">Reference proteome</keyword>
<protein>
    <submittedName>
        <fullName evidence="2">Uncharacterized protein</fullName>
    </submittedName>
</protein>
<name>K3YKI0_SETIT</name>
<reference evidence="3" key="1">
    <citation type="journal article" date="2012" name="Nat. Biotechnol.">
        <title>Reference genome sequence of the model plant Setaria.</title>
        <authorList>
            <person name="Bennetzen J.L."/>
            <person name="Schmutz J."/>
            <person name="Wang H."/>
            <person name="Percifield R."/>
            <person name="Hawkins J."/>
            <person name="Pontaroli A.C."/>
            <person name="Estep M."/>
            <person name="Feng L."/>
            <person name="Vaughn J.N."/>
            <person name="Grimwood J."/>
            <person name="Jenkins J."/>
            <person name="Barry K."/>
            <person name="Lindquist E."/>
            <person name="Hellsten U."/>
            <person name="Deshpande S."/>
            <person name="Wang X."/>
            <person name="Wu X."/>
            <person name="Mitros T."/>
            <person name="Triplett J."/>
            <person name="Yang X."/>
            <person name="Ye C.Y."/>
            <person name="Mauro-Herrera M."/>
            <person name="Wang L."/>
            <person name="Li P."/>
            <person name="Sharma M."/>
            <person name="Sharma R."/>
            <person name="Ronald P.C."/>
            <person name="Panaud O."/>
            <person name="Kellogg E.A."/>
            <person name="Brutnell T.P."/>
            <person name="Doust A.N."/>
            <person name="Tuskan G.A."/>
            <person name="Rokhsar D."/>
            <person name="Devos K.M."/>
        </authorList>
    </citation>
    <scope>NUCLEOTIDE SEQUENCE [LARGE SCALE GENOMIC DNA]</scope>
    <source>
        <strain evidence="3">cv. Yugu1</strain>
    </source>
</reference>
<dbReference type="Proteomes" id="UP000004995">
    <property type="component" value="Unassembled WGS sequence"/>
</dbReference>
<dbReference type="EMBL" id="AGNK02003580">
    <property type="status" value="NOT_ANNOTATED_CDS"/>
    <property type="molecule type" value="Genomic_DNA"/>
</dbReference>
<feature type="region of interest" description="Disordered" evidence="1">
    <location>
        <begin position="68"/>
        <end position="87"/>
    </location>
</feature>
<organism evidence="2 3">
    <name type="scientific">Setaria italica</name>
    <name type="common">Foxtail millet</name>
    <name type="synonym">Panicum italicum</name>
    <dbReference type="NCBI Taxonomy" id="4555"/>
    <lineage>
        <taxon>Eukaryota</taxon>
        <taxon>Viridiplantae</taxon>
        <taxon>Streptophyta</taxon>
        <taxon>Embryophyta</taxon>
        <taxon>Tracheophyta</taxon>
        <taxon>Spermatophyta</taxon>
        <taxon>Magnoliopsida</taxon>
        <taxon>Liliopsida</taxon>
        <taxon>Poales</taxon>
        <taxon>Poaceae</taxon>
        <taxon>PACMAD clade</taxon>
        <taxon>Panicoideae</taxon>
        <taxon>Panicodae</taxon>
        <taxon>Paniceae</taxon>
        <taxon>Cenchrinae</taxon>
        <taxon>Setaria</taxon>
    </lineage>
</organism>
<sequence>MGARFMHWAGARYFWGNQCFPRSHPLSTLHHPAAVSIDVFLARMFCCLLKIILLSLTCWLRRCEETEASESFRVDNTSNGLQSSLIA</sequence>
<dbReference type="InParanoid" id="K3YKI0"/>
<accession>K3YKI0</accession>
<proteinExistence type="predicted"/>
<feature type="compositionally biased region" description="Polar residues" evidence="1">
    <location>
        <begin position="74"/>
        <end position="87"/>
    </location>
</feature>
<dbReference type="Gramene" id="KQL00897">
    <property type="protein sequence ID" value="KQL00897"/>
    <property type="gene ID" value="SETIT_014749mg"/>
</dbReference>
<dbReference type="HOGENOM" id="CLU_2487664_0_0_1"/>
<dbReference type="AlphaFoldDB" id="K3YKI0"/>
<evidence type="ECO:0000256" key="1">
    <source>
        <dbReference type="SAM" id="MobiDB-lite"/>
    </source>
</evidence>
<evidence type="ECO:0000313" key="2">
    <source>
        <dbReference type="EnsemblPlants" id="KQL00897"/>
    </source>
</evidence>
<reference evidence="2" key="2">
    <citation type="submission" date="2018-08" db="UniProtKB">
        <authorList>
            <consortium name="EnsemblPlants"/>
        </authorList>
    </citation>
    <scope>IDENTIFICATION</scope>
    <source>
        <strain evidence="2">Yugu1</strain>
    </source>
</reference>
<dbReference type="EnsemblPlants" id="KQL00897">
    <property type="protein sequence ID" value="KQL00897"/>
    <property type="gene ID" value="SETIT_014749mg"/>
</dbReference>